<dbReference type="SUPFAM" id="SSF52540">
    <property type="entry name" value="P-loop containing nucleoside triphosphate hydrolases"/>
    <property type="match status" value="1"/>
</dbReference>
<accession>A0A2T3FXL7</accession>
<comment type="similarity">
    <text evidence="3">Belongs to the RecD family. RecD2 subfamily.</text>
</comment>
<evidence type="ECO:0000259" key="5">
    <source>
        <dbReference type="SMART" id="SM00382"/>
    </source>
</evidence>
<dbReference type="InterPro" id="IPR050534">
    <property type="entry name" value="Coronavir_polyprotein_1ab"/>
</dbReference>
<dbReference type="Gene3D" id="2.30.30.940">
    <property type="match status" value="1"/>
</dbReference>
<dbReference type="Proteomes" id="UP000241201">
    <property type="component" value="Unassembled WGS sequence"/>
</dbReference>
<dbReference type="EC" id="5.6.2.3" evidence="3"/>
<dbReference type="InterPro" id="IPR003593">
    <property type="entry name" value="AAA+_ATPase"/>
</dbReference>
<protein>
    <recommendedName>
        <fullName evidence="3">ATP-dependent RecD2 DNA helicase</fullName>
        <ecNumber evidence="3">5.6.2.3</ecNumber>
    </recommendedName>
    <alternativeName>
        <fullName evidence="3">DNA 5'-3' helicase subunit RecD2</fullName>
    </alternativeName>
</protein>
<dbReference type="InterPro" id="IPR006345">
    <property type="entry name" value="RecD2"/>
</dbReference>
<organism evidence="6 7">
    <name type="scientific">Faecalibacillus faecis</name>
    <dbReference type="NCBI Taxonomy" id="1982628"/>
    <lineage>
        <taxon>Bacteria</taxon>
        <taxon>Bacillati</taxon>
        <taxon>Bacillota</taxon>
        <taxon>Erysipelotrichia</taxon>
        <taxon>Erysipelotrichales</taxon>
        <taxon>Coprobacillaceae</taxon>
        <taxon>Faecalibacillus</taxon>
    </lineage>
</organism>
<dbReference type="InterPro" id="IPR027417">
    <property type="entry name" value="P-loop_NTPase"/>
</dbReference>
<dbReference type="PANTHER" id="PTHR43788">
    <property type="entry name" value="DNA2/NAM7 HELICASE FAMILY MEMBER"/>
    <property type="match status" value="1"/>
</dbReference>
<dbReference type="Gene3D" id="1.10.10.2220">
    <property type="match status" value="1"/>
</dbReference>
<dbReference type="InterPro" id="IPR055446">
    <property type="entry name" value="RecD2_N_OB"/>
</dbReference>
<comment type="catalytic activity">
    <reaction evidence="3">
        <text>ATP + H2O = ADP + phosphate + H(+)</text>
        <dbReference type="Rhea" id="RHEA:13065"/>
        <dbReference type="ChEBI" id="CHEBI:15377"/>
        <dbReference type="ChEBI" id="CHEBI:15378"/>
        <dbReference type="ChEBI" id="CHEBI:30616"/>
        <dbReference type="ChEBI" id="CHEBI:43474"/>
        <dbReference type="ChEBI" id="CHEBI:456216"/>
        <dbReference type="EC" id="5.6.2.3"/>
    </reaction>
</comment>
<sequence length="756" mass="87171">MIKYTGFIRKIRYYSESSHYIVALLEVEEEQKLITMNGYMSNFNEYDKYLFYGNYEIHPKYGQQLKLDHYEVVLSTDEDEMIKYLSSPLFKGIGPTQAKYIVDALGKDTLTLIKEDKHHLDNVKGMTAVKRDHIYEVLTANDYDQEVIQFFMGHGISMRYIGIIQETYKEKTLEVLQNHPYQLIEDIDGIGFKTADELALKLGGSKESPERLKAAVLYSVKRGCFDSGSTYMLYDEIKKAYHKNIGYIDESVFNEYLEILVDEGFVIQEGELYYDKELYDSEEIISSFLKKINSYPEEHYDEKEVGRLLTNFQDKFGIEYSKKQKEAIDYFLKYPMMILTGGPGTGKTTTVKALIRMYRSLYPNESISLVAPTGRAAKRLSELTGLEACTIHRELKWDLHKNTFAMNKNNPLSSEVLIIDEFSMVDSLLLSKLFEACRKVHKVLFIGDYHQLPSVAPGNVLKDFIESHLKVIELDEIYRQAKDSGIVQLAHQLIHQEVHDLSLFDQYKDINFFNSTNFEVVKNVVMIVKKAIESGYDQNDIQVLAPIYKGVAGIDALNLALQEVFNPKEDQDEYRIGQTVYRVGDKILQTKNRPDDDVYNGDIGVLVEIGRKDGFEYLEDTLIVDFDGNFVEYTSKDFLTFTLAYCMSIHKAQGNEFKIVIMPVLDDYYIMLKRNLIYTGLTRAKQSLFILGSPKAFLYGIQNVKDTKRKTTLTSKINQEQSLNLYDFLEEEESSLGETVDESGYQEDLPFEDVPF</sequence>
<comment type="function">
    <text evidence="3">DNA-dependent ATPase and ATP-dependent 5'-3' DNA helicase. Has no activity on blunt DNA or DNA with 3'-overhangs, requires at least 10 bases of 5'-ssDNA for helicase activity.</text>
</comment>
<dbReference type="Pfam" id="PF13245">
    <property type="entry name" value="AAA_19"/>
    <property type="match status" value="1"/>
</dbReference>
<gene>
    <name evidence="3" type="primary">recD2</name>
    <name evidence="6" type="ORF">C7U55_08105</name>
</gene>
<reference evidence="7" key="1">
    <citation type="submission" date="2018-03" db="EMBL/GenBank/DDBJ databases">
        <title>Lachnoclostridium SNUG30370 gen.nov., sp.nov., isolated from human faeces.</title>
        <authorList>
            <person name="Seo B."/>
            <person name="Jeon K."/>
            <person name="Ko G."/>
        </authorList>
    </citation>
    <scope>NUCLEOTIDE SEQUENCE [LARGE SCALE GENOMIC DNA]</scope>
    <source>
        <strain evidence="7">SNUG30370</strain>
    </source>
</reference>
<keyword evidence="3" id="KW-0238">DNA-binding</keyword>
<feature type="region of interest" description="Disordered" evidence="4">
    <location>
        <begin position="734"/>
        <end position="756"/>
    </location>
</feature>
<dbReference type="Pfam" id="PF18335">
    <property type="entry name" value="SH3_13"/>
    <property type="match status" value="1"/>
</dbReference>
<feature type="domain" description="AAA+ ATPase" evidence="5">
    <location>
        <begin position="333"/>
        <end position="483"/>
    </location>
</feature>
<evidence type="ECO:0000256" key="1">
    <source>
        <dbReference type="ARBA" id="ARBA00022741"/>
    </source>
</evidence>
<keyword evidence="3 6" id="KW-0347">Helicase</keyword>
<dbReference type="Pfam" id="PF13538">
    <property type="entry name" value="UvrD_C_2"/>
    <property type="match status" value="1"/>
</dbReference>
<dbReference type="GO" id="GO:0005524">
    <property type="term" value="F:ATP binding"/>
    <property type="evidence" value="ECO:0007669"/>
    <property type="project" value="UniProtKB-UniRule"/>
</dbReference>
<dbReference type="GO" id="GO:0006310">
    <property type="term" value="P:DNA recombination"/>
    <property type="evidence" value="ECO:0007669"/>
    <property type="project" value="InterPro"/>
</dbReference>
<keyword evidence="7" id="KW-1185">Reference proteome</keyword>
<dbReference type="GO" id="GO:0043139">
    <property type="term" value="F:5'-3' DNA helicase activity"/>
    <property type="evidence" value="ECO:0007669"/>
    <property type="project" value="UniProtKB-UniRule"/>
</dbReference>
<dbReference type="InterPro" id="IPR027785">
    <property type="entry name" value="UvrD-like_helicase_C"/>
</dbReference>
<keyword evidence="3" id="KW-0378">Hydrolase</keyword>
<comment type="caution">
    <text evidence="6">The sequence shown here is derived from an EMBL/GenBank/DDBJ whole genome shotgun (WGS) entry which is preliminary data.</text>
</comment>
<evidence type="ECO:0000313" key="6">
    <source>
        <dbReference type="EMBL" id="PST40017.1"/>
    </source>
</evidence>
<dbReference type="Pfam" id="PF14490">
    <property type="entry name" value="HHH_RecD2"/>
    <property type="match status" value="1"/>
</dbReference>
<dbReference type="GeneID" id="77471050"/>
<dbReference type="Gene3D" id="3.40.50.300">
    <property type="entry name" value="P-loop containing nucleotide triphosphate hydrolases"/>
    <property type="match status" value="2"/>
</dbReference>
<dbReference type="GO" id="GO:0009338">
    <property type="term" value="C:exodeoxyribonuclease V complex"/>
    <property type="evidence" value="ECO:0007669"/>
    <property type="project" value="TreeGrafter"/>
</dbReference>
<evidence type="ECO:0000256" key="2">
    <source>
        <dbReference type="ARBA" id="ARBA00022840"/>
    </source>
</evidence>
<dbReference type="CDD" id="cd17933">
    <property type="entry name" value="DEXSc_RecD-like"/>
    <property type="match status" value="1"/>
</dbReference>
<proteinExistence type="inferred from homology"/>
<dbReference type="CDD" id="cd18809">
    <property type="entry name" value="SF1_C_RecD"/>
    <property type="match status" value="1"/>
</dbReference>
<keyword evidence="3" id="KW-0413">Isomerase</keyword>
<evidence type="ECO:0000313" key="7">
    <source>
        <dbReference type="Proteomes" id="UP000241201"/>
    </source>
</evidence>
<dbReference type="GO" id="GO:0003677">
    <property type="term" value="F:DNA binding"/>
    <property type="evidence" value="ECO:0007669"/>
    <property type="project" value="UniProtKB-UniRule"/>
</dbReference>
<dbReference type="PANTHER" id="PTHR43788:SF6">
    <property type="entry name" value="DNA HELICASE B"/>
    <property type="match status" value="1"/>
</dbReference>
<dbReference type="SMART" id="SM00382">
    <property type="entry name" value="AAA"/>
    <property type="match status" value="1"/>
</dbReference>
<name>A0A2T3FXL7_9FIRM</name>
<dbReference type="RefSeq" id="WP_106988132.1">
    <property type="nucleotide sequence ID" value="NZ_PYLP01000009.1"/>
</dbReference>
<dbReference type="InterPro" id="IPR041451">
    <property type="entry name" value="RecD2_SH13"/>
</dbReference>
<dbReference type="GO" id="GO:0016887">
    <property type="term" value="F:ATP hydrolysis activity"/>
    <property type="evidence" value="ECO:0007669"/>
    <property type="project" value="RHEA"/>
</dbReference>
<keyword evidence="2 3" id="KW-0067">ATP-binding</keyword>
<dbReference type="HAMAP" id="MF_01488">
    <property type="entry name" value="RecD2"/>
    <property type="match status" value="1"/>
</dbReference>
<dbReference type="EMBL" id="PYLP01000009">
    <property type="protein sequence ID" value="PST40017.1"/>
    <property type="molecule type" value="Genomic_DNA"/>
</dbReference>
<evidence type="ECO:0000256" key="3">
    <source>
        <dbReference type="HAMAP-Rule" id="MF_01488"/>
    </source>
</evidence>
<keyword evidence="1 3" id="KW-0547">Nucleotide-binding</keyword>
<feature type="binding site" evidence="3">
    <location>
        <begin position="344"/>
        <end position="348"/>
    </location>
    <ligand>
        <name>ATP</name>
        <dbReference type="ChEBI" id="CHEBI:30616"/>
    </ligand>
</feature>
<evidence type="ECO:0000256" key="4">
    <source>
        <dbReference type="SAM" id="MobiDB-lite"/>
    </source>
</evidence>
<dbReference type="InterPro" id="IPR029493">
    <property type="entry name" value="RecD2-like_HHH"/>
</dbReference>
<dbReference type="GO" id="GO:0017116">
    <property type="term" value="F:single-stranded DNA helicase activity"/>
    <property type="evidence" value="ECO:0007669"/>
    <property type="project" value="TreeGrafter"/>
</dbReference>
<dbReference type="Pfam" id="PF23139">
    <property type="entry name" value="OB_YrrC"/>
    <property type="match status" value="1"/>
</dbReference>
<dbReference type="AlphaFoldDB" id="A0A2T3FXL7"/>
<dbReference type="NCBIfam" id="TIGR01448">
    <property type="entry name" value="recD_rel"/>
    <property type="match status" value="1"/>
</dbReference>